<keyword evidence="1" id="KW-1133">Transmembrane helix</keyword>
<evidence type="ECO:0000256" key="1">
    <source>
        <dbReference type="SAM" id="Phobius"/>
    </source>
</evidence>
<dbReference type="AlphaFoldDB" id="A0A2A7NFB3"/>
<dbReference type="RefSeq" id="WP_097937911.1">
    <property type="nucleotide sequence ID" value="NZ_BLKS01000001.1"/>
</dbReference>
<comment type="caution">
    <text evidence="2">The sequence shown here is derived from an EMBL/GenBank/DDBJ whole genome shotgun (WGS) entry which is preliminary data.</text>
</comment>
<feature type="transmembrane region" description="Helical" evidence="1">
    <location>
        <begin position="12"/>
        <end position="31"/>
    </location>
</feature>
<evidence type="ECO:0000313" key="3">
    <source>
        <dbReference type="Proteomes" id="UP000220914"/>
    </source>
</evidence>
<reference evidence="2 3" key="1">
    <citation type="submission" date="2017-10" db="EMBL/GenBank/DDBJ databases">
        <title>The new phylogeny of genus Mycobacterium.</title>
        <authorList>
            <person name="Tortoli E."/>
            <person name="Trovato A."/>
            <person name="Cirillo D.M."/>
        </authorList>
    </citation>
    <scope>NUCLEOTIDE SEQUENCE [LARGE SCALE GENOMIC DNA]</scope>
    <source>
        <strain evidence="2 3">CCUG37673</strain>
    </source>
</reference>
<dbReference type="EMBL" id="PDCP01000002">
    <property type="protein sequence ID" value="PEG42725.1"/>
    <property type="molecule type" value="Genomic_DNA"/>
</dbReference>
<keyword evidence="3" id="KW-1185">Reference proteome</keyword>
<sequence length="108" mass="11766">MAAEAGEAMMKPLFYAGLAAIVLGTVLGMFPRWKSATLSPASIQRRCYWTGSFVGALLLFIAVLPDWKSAVFVAAAVLAVLVVVAYRFTSHIKLGGKVYGYMRDQRHP</sequence>
<organism evidence="2 3">
    <name type="scientific">Mycolicibacterium agri</name>
    <name type="common">Mycobacterium agri</name>
    <dbReference type="NCBI Taxonomy" id="36811"/>
    <lineage>
        <taxon>Bacteria</taxon>
        <taxon>Bacillati</taxon>
        <taxon>Actinomycetota</taxon>
        <taxon>Actinomycetes</taxon>
        <taxon>Mycobacteriales</taxon>
        <taxon>Mycobacteriaceae</taxon>
        <taxon>Mycolicibacterium</taxon>
    </lineage>
</organism>
<feature type="transmembrane region" description="Helical" evidence="1">
    <location>
        <begin position="47"/>
        <end position="64"/>
    </location>
</feature>
<gene>
    <name evidence="2" type="ORF">CQY20_01665</name>
</gene>
<feature type="transmembrane region" description="Helical" evidence="1">
    <location>
        <begin position="70"/>
        <end position="88"/>
    </location>
</feature>
<keyword evidence="1" id="KW-0812">Transmembrane</keyword>
<protein>
    <submittedName>
        <fullName evidence="2">Uncharacterized protein</fullName>
    </submittedName>
</protein>
<dbReference type="Proteomes" id="UP000220914">
    <property type="component" value="Unassembled WGS sequence"/>
</dbReference>
<keyword evidence="1" id="KW-0472">Membrane</keyword>
<evidence type="ECO:0000313" key="2">
    <source>
        <dbReference type="EMBL" id="PEG42725.1"/>
    </source>
</evidence>
<name>A0A2A7NFB3_MYCAG</name>
<accession>A0A2A7NFB3</accession>
<proteinExistence type="predicted"/>